<evidence type="ECO:0000256" key="2">
    <source>
        <dbReference type="SAM" id="SignalP"/>
    </source>
</evidence>
<feature type="signal peptide" evidence="2">
    <location>
        <begin position="1"/>
        <end position="32"/>
    </location>
</feature>
<accession>A0AAX2H0V2</accession>
<feature type="transmembrane region" description="Helical" evidence="1">
    <location>
        <begin position="187"/>
        <end position="205"/>
    </location>
</feature>
<feature type="domain" description="TPM" evidence="3">
    <location>
        <begin position="45"/>
        <end position="167"/>
    </location>
</feature>
<reference evidence="4 5" key="1">
    <citation type="submission" date="2017-06" db="EMBL/GenBank/DDBJ databases">
        <authorList>
            <consortium name="Pathogen Informatics"/>
        </authorList>
    </citation>
    <scope>NUCLEOTIDE SEQUENCE [LARGE SCALE GENOMIC DNA]</scope>
    <source>
        <strain evidence="4 5">NCTC12947</strain>
    </source>
</reference>
<dbReference type="RefSeq" id="WP_082752952.1">
    <property type="nucleotide sequence ID" value="NZ_CP014227.1"/>
</dbReference>
<feature type="chain" id="PRO_5043376609" evidence="2">
    <location>
        <begin position="33"/>
        <end position="273"/>
    </location>
</feature>
<gene>
    <name evidence="4" type="ORF">SAMEA44541418_01500</name>
</gene>
<evidence type="ECO:0000259" key="3">
    <source>
        <dbReference type="Pfam" id="PF04536"/>
    </source>
</evidence>
<dbReference type="Pfam" id="PF04536">
    <property type="entry name" value="TPM_phosphatase"/>
    <property type="match status" value="1"/>
</dbReference>
<organism evidence="4 5">
    <name type="scientific">Capnocytophaga haemolytica</name>
    <dbReference type="NCBI Taxonomy" id="45243"/>
    <lineage>
        <taxon>Bacteria</taxon>
        <taxon>Pseudomonadati</taxon>
        <taxon>Bacteroidota</taxon>
        <taxon>Flavobacteriia</taxon>
        <taxon>Flavobacteriales</taxon>
        <taxon>Flavobacteriaceae</taxon>
        <taxon>Capnocytophaga</taxon>
    </lineage>
</organism>
<evidence type="ECO:0000256" key="1">
    <source>
        <dbReference type="SAM" id="Phobius"/>
    </source>
</evidence>
<keyword evidence="2" id="KW-0732">Signal</keyword>
<evidence type="ECO:0000313" key="5">
    <source>
        <dbReference type="Proteomes" id="UP000215539"/>
    </source>
</evidence>
<dbReference type="EMBL" id="LT906449">
    <property type="protein sequence ID" value="SNV12039.1"/>
    <property type="molecule type" value="Genomic_DNA"/>
</dbReference>
<dbReference type="Proteomes" id="UP000215539">
    <property type="component" value="Chromosome 1"/>
</dbReference>
<protein>
    <submittedName>
        <fullName evidence="4">Domain of uncharacterized function (DUF477)</fullName>
    </submittedName>
</protein>
<dbReference type="AlphaFoldDB" id="A0AAX2H0V2"/>
<dbReference type="Gene3D" id="3.10.310.50">
    <property type="match status" value="1"/>
</dbReference>
<name>A0AAX2H0V2_9FLAO</name>
<evidence type="ECO:0000313" key="4">
    <source>
        <dbReference type="EMBL" id="SNV12039.1"/>
    </source>
</evidence>
<dbReference type="InterPro" id="IPR007621">
    <property type="entry name" value="TPM_dom"/>
</dbReference>
<proteinExistence type="predicted"/>
<keyword evidence="1" id="KW-0812">Transmembrane</keyword>
<dbReference type="PANTHER" id="PTHR30373">
    <property type="entry name" value="UPF0603 PROTEIN YGCG"/>
    <property type="match status" value="1"/>
</dbReference>
<dbReference type="PANTHER" id="PTHR30373:SF2">
    <property type="entry name" value="UPF0603 PROTEIN YGCG"/>
    <property type="match status" value="1"/>
</dbReference>
<sequence length="273" mass="28630">MLKAKSNILKAKHHALCTILCALFFCLQFVAAQNLPALKNKVEAVQDYVGLLSQSDRAALNEKLRSYADSTSTGIVIAIVRTVDDDINYEAAQLLTKWGIGQKGKDNGVLILMAAESRKVAISTGYGVESYLTDALSRQIIEQDMIPSFKRGDYYTGFDAATTSIMQVLQGTYKADKRTAVNDAKDIFAAIFVFVVIALLFILAIKRGNKGGGNGNNSRGLDLFDIIMLSSLGRSSGGGFSSGGFGSFGGGSSGGFGGFGGGMGGGGGASGSW</sequence>
<keyword evidence="1" id="KW-1133">Transmembrane helix</keyword>
<keyword evidence="1" id="KW-0472">Membrane</keyword>